<dbReference type="KEGG" id="ege:EM595_p0166"/>
<sequence length="217" mass="24255">MKGQDILLLLKLISLQKQEQLSTEAAMMSLAERWQDWETTEEETLQQKGLIEPGGIKAWRESLYTVRSLENSTGIGKTQIGDSLRRCIDIGLAKKDRKYGVPRANRKSLLEFFIYGLKYVFPARMAEMTRGIATSFSAPVLSTTLYSAGDLIPVWPDERAKSKGLKVQPVFHTVPFAVKKDKDLYAMLALTDALRLGNPREAGVAADMLGNIFREGT</sequence>
<geneLocation type="plasmid" evidence="2">
    <name>pEM01</name>
</geneLocation>
<dbReference type="PATRIC" id="fig|1619313.3.peg.3770"/>
<organism evidence="1 2">
    <name type="scientific">Duffyella gerundensis</name>
    <dbReference type="NCBI Taxonomy" id="1619313"/>
    <lineage>
        <taxon>Bacteria</taxon>
        <taxon>Pseudomonadati</taxon>
        <taxon>Pseudomonadota</taxon>
        <taxon>Gammaproteobacteria</taxon>
        <taxon>Enterobacterales</taxon>
        <taxon>Erwiniaceae</taxon>
        <taxon>Duffyella</taxon>
    </lineage>
</organism>
<dbReference type="Proteomes" id="UP000059419">
    <property type="component" value="Plasmid pEM01"/>
</dbReference>
<dbReference type="EMBL" id="LN907828">
    <property type="protein sequence ID" value="CUU25866.1"/>
    <property type="molecule type" value="Genomic_DNA"/>
</dbReference>
<reference evidence="2" key="1">
    <citation type="submission" date="2015-11" db="EMBL/GenBank/DDBJ databases">
        <authorList>
            <person name="Blom J."/>
        </authorList>
    </citation>
    <scope>NUCLEOTIDE SEQUENCE [LARGE SCALE GENOMIC DNA]</scope>
    <source>
        <plasmid evidence="2">pEM01</plasmid>
    </source>
</reference>
<protein>
    <submittedName>
        <fullName evidence="1">Uncharacterized protein</fullName>
    </submittedName>
</protein>
<evidence type="ECO:0000313" key="2">
    <source>
        <dbReference type="Proteomes" id="UP000059419"/>
    </source>
</evidence>
<dbReference type="OrthoDB" id="194359at2"/>
<dbReference type="AlphaFoldDB" id="A0A0U5L503"/>
<evidence type="ECO:0000313" key="1">
    <source>
        <dbReference type="EMBL" id="CUU25866.1"/>
    </source>
</evidence>
<dbReference type="RefSeq" id="WP_067436013.1">
    <property type="nucleotide sequence ID" value="NZ_JACSXD010000009.1"/>
</dbReference>
<name>A0A0U5L503_9GAMM</name>
<gene>
    <name evidence="1" type="ORF">EM595_p0166</name>
</gene>
<keyword evidence="2" id="KW-1185">Reference proteome</keyword>
<accession>A0A0U5L503</accession>
<proteinExistence type="predicted"/>